<reference evidence="1 2" key="1">
    <citation type="submission" date="2016-03" db="EMBL/GenBank/DDBJ databases">
        <title>Cyphomyrmex costatus WGS genome.</title>
        <authorList>
            <person name="Nygaard S."/>
            <person name="Hu H."/>
            <person name="Boomsma J."/>
            <person name="Zhang G."/>
        </authorList>
    </citation>
    <scope>NUCLEOTIDE SEQUENCE [LARGE SCALE GENOMIC DNA]</scope>
    <source>
        <strain evidence="1">MS0001</strain>
        <tissue evidence="1">Whole body</tissue>
    </source>
</reference>
<evidence type="ECO:0000313" key="2">
    <source>
        <dbReference type="Proteomes" id="UP000078542"/>
    </source>
</evidence>
<keyword evidence="2" id="KW-1185">Reference proteome</keyword>
<dbReference type="Proteomes" id="UP000078542">
    <property type="component" value="Unassembled WGS sequence"/>
</dbReference>
<sequence>MYNNLISKPGTIHAARKYYSSFERERSLSNFACTVRQPSSFTSQTGSNGLDFAFQFQYRYSRSRGKNCKM</sequence>
<dbReference type="AlphaFoldDB" id="A0A151IQF6"/>
<dbReference type="EMBL" id="KQ976780">
    <property type="protein sequence ID" value="KYN08350.1"/>
    <property type="molecule type" value="Genomic_DNA"/>
</dbReference>
<accession>A0A151IQF6</accession>
<organism evidence="1 2">
    <name type="scientific">Cyphomyrmex costatus</name>
    <dbReference type="NCBI Taxonomy" id="456900"/>
    <lineage>
        <taxon>Eukaryota</taxon>
        <taxon>Metazoa</taxon>
        <taxon>Ecdysozoa</taxon>
        <taxon>Arthropoda</taxon>
        <taxon>Hexapoda</taxon>
        <taxon>Insecta</taxon>
        <taxon>Pterygota</taxon>
        <taxon>Neoptera</taxon>
        <taxon>Endopterygota</taxon>
        <taxon>Hymenoptera</taxon>
        <taxon>Apocrita</taxon>
        <taxon>Aculeata</taxon>
        <taxon>Formicoidea</taxon>
        <taxon>Formicidae</taxon>
        <taxon>Myrmicinae</taxon>
        <taxon>Cyphomyrmex</taxon>
    </lineage>
</organism>
<evidence type="ECO:0000313" key="1">
    <source>
        <dbReference type="EMBL" id="KYN08350.1"/>
    </source>
</evidence>
<name>A0A151IQF6_9HYME</name>
<gene>
    <name evidence="1" type="ORF">ALC62_00641</name>
</gene>
<proteinExistence type="predicted"/>
<protein>
    <submittedName>
        <fullName evidence="1">Uncharacterized protein</fullName>
    </submittedName>
</protein>